<dbReference type="SUPFAM" id="SSF53335">
    <property type="entry name" value="S-adenosyl-L-methionine-dependent methyltransferases"/>
    <property type="match status" value="1"/>
</dbReference>
<dbReference type="EMBL" id="JXJN01014196">
    <property type="status" value="NOT_ANNOTATED_CDS"/>
    <property type="molecule type" value="Genomic_DNA"/>
</dbReference>
<name>A0A1B0BH64_9MUSC</name>
<dbReference type="InterPro" id="IPR029063">
    <property type="entry name" value="SAM-dependent_MTases_sf"/>
</dbReference>
<reference evidence="3" key="1">
    <citation type="submission" date="2015-01" db="EMBL/GenBank/DDBJ databases">
        <authorList>
            <person name="Aksoy S."/>
            <person name="Warren W."/>
            <person name="Wilson R.K."/>
        </authorList>
    </citation>
    <scope>NUCLEOTIDE SEQUENCE [LARGE SCALE GENOMIC DNA]</scope>
    <source>
        <strain evidence="3">IAEA</strain>
    </source>
</reference>
<evidence type="ECO:0000313" key="3">
    <source>
        <dbReference type="Proteomes" id="UP000092460"/>
    </source>
</evidence>
<feature type="domain" description="Methyltransferase" evidence="1">
    <location>
        <begin position="128"/>
        <end position="286"/>
    </location>
</feature>
<dbReference type="VEuPathDB" id="VectorBase:GPPI029930"/>
<dbReference type="AlphaFoldDB" id="A0A1B0BH64"/>
<dbReference type="PANTHER" id="PTHR12496">
    <property type="entry name" value="CGI-41 METHYLTRANSFERASE"/>
    <property type="match status" value="1"/>
</dbReference>
<dbReference type="STRING" id="67801.A0A1B0BH64"/>
<evidence type="ECO:0000259" key="1">
    <source>
        <dbReference type="Pfam" id="PF13679"/>
    </source>
</evidence>
<sequence length="461" mass="53149">MREFYENLQKKLLKSLKIVRSYDWLLNSYVLDFYVKDHWSKFPGSWQQVLENVMPEDLCYILDFNNNIATLQTWPLSLLTLRVLFKELCIKREENEIRVTFLKSIYHFSPLLQHPKLKEIFVKGVKRKKRHELEFMASTCVEMCQNVAVDFIVDFGAGVGHLARVLGFGCGIKVCCIEMQDQLNKQAEEIDKKMMALINKYLPPKQAKTCQTPTHVNLCITPATAPEAFLQKIQKSLKLRKDDYKFGIVGLHSCGDLAAVLIQMFLHCKQAKFINLVGCCYMKLSAKDTANETDQGYPLSQYLSQRSLSFLSYEAREISCHAIEMYKQRLAGNNYDYLKIHSFRAAAERIIAKHYPELRHSGLKSIKHCGNIQFEEAVTGLPLATIPAENLLTAITQKDLSRWRQIVIYYTLRLFFGPLIESIILYDRILFLVENGCIVDIRAVFEATISPRNHIIIAGKR</sequence>
<proteinExistence type="predicted"/>
<dbReference type="Proteomes" id="UP000092460">
    <property type="component" value="Unassembled WGS sequence"/>
</dbReference>
<evidence type="ECO:0000313" key="2">
    <source>
        <dbReference type="EnsemblMetazoa" id="GPPI029930-PA"/>
    </source>
</evidence>
<keyword evidence="3" id="KW-1185">Reference proteome</keyword>
<dbReference type="InterPro" id="IPR025714">
    <property type="entry name" value="Methyltranfer_dom"/>
</dbReference>
<organism evidence="2 3">
    <name type="scientific">Glossina palpalis gambiensis</name>
    <dbReference type="NCBI Taxonomy" id="67801"/>
    <lineage>
        <taxon>Eukaryota</taxon>
        <taxon>Metazoa</taxon>
        <taxon>Ecdysozoa</taxon>
        <taxon>Arthropoda</taxon>
        <taxon>Hexapoda</taxon>
        <taxon>Insecta</taxon>
        <taxon>Pterygota</taxon>
        <taxon>Neoptera</taxon>
        <taxon>Endopterygota</taxon>
        <taxon>Diptera</taxon>
        <taxon>Brachycera</taxon>
        <taxon>Muscomorpha</taxon>
        <taxon>Hippoboscoidea</taxon>
        <taxon>Glossinidae</taxon>
        <taxon>Glossina</taxon>
    </lineage>
</organism>
<accession>A0A1B0BH64</accession>
<dbReference type="EnsemblMetazoa" id="GPPI029930-RA">
    <property type="protein sequence ID" value="GPPI029930-PA"/>
    <property type="gene ID" value="GPPI029930"/>
</dbReference>
<dbReference type="InterPro" id="IPR052220">
    <property type="entry name" value="METTL25"/>
</dbReference>
<dbReference type="Pfam" id="PF13679">
    <property type="entry name" value="Methyltransf_32"/>
    <property type="match status" value="1"/>
</dbReference>
<protein>
    <recommendedName>
        <fullName evidence="1">Methyltransferase domain-containing protein</fullName>
    </recommendedName>
</protein>
<reference evidence="2" key="2">
    <citation type="submission" date="2020-05" db="UniProtKB">
        <authorList>
            <consortium name="EnsemblMetazoa"/>
        </authorList>
    </citation>
    <scope>IDENTIFICATION</scope>
    <source>
        <strain evidence="2">IAEA</strain>
    </source>
</reference>
<dbReference type="PANTHER" id="PTHR12496:SF2">
    <property type="entry name" value="METHYLTRANSFERASE-LIKE PROTEIN 25B"/>
    <property type="match status" value="1"/>
</dbReference>